<dbReference type="CDD" id="cd20265">
    <property type="entry name" value="Complex1_LYR_ETFRF1_LYRM5"/>
    <property type="match status" value="1"/>
</dbReference>
<dbReference type="InterPro" id="IPR011012">
    <property type="entry name" value="Longin-like_dom_sf"/>
</dbReference>
<dbReference type="GO" id="GO:0006888">
    <property type="term" value="P:endoplasmic reticulum to Golgi vesicle-mediated transport"/>
    <property type="evidence" value="ECO:0007669"/>
    <property type="project" value="InterPro"/>
</dbReference>
<keyword evidence="3" id="KW-0931">ER-Golgi transport</keyword>
<evidence type="ECO:0000259" key="5">
    <source>
        <dbReference type="Pfam" id="PF05347"/>
    </source>
</evidence>
<comment type="similarity">
    <text evidence="2">Belongs to the TRAPP small subunits family. Sedlin subfamily.</text>
</comment>
<name>A0AAW2F7V6_9HYME</name>
<dbReference type="GO" id="GO:0048471">
    <property type="term" value="C:perinuclear region of cytoplasm"/>
    <property type="evidence" value="ECO:0007669"/>
    <property type="project" value="UniProtKB-SubCell"/>
</dbReference>
<evidence type="ECO:0000256" key="4">
    <source>
        <dbReference type="ARBA" id="ARBA00024408"/>
    </source>
</evidence>
<dbReference type="Pfam" id="PF04628">
    <property type="entry name" value="Sedlin_N"/>
    <property type="match status" value="1"/>
</dbReference>
<keyword evidence="3" id="KW-0813">Transport</keyword>
<dbReference type="Gene3D" id="3.30.450.70">
    <property type="match status" value="1"/>
</dbReference>
<accession>A0AAW2F7V6</accession>
<dbReference type="GO" id="GO:0090324">
    <property type="term" value="P:negative regulation of oxidative phosphorylation"/>
    <property type="evidence" value="ECO:0007669"/>
    <property type="project" value="InterPro"/>
</dbReference>
<dbReference type="PANTHER" id="PTHR12403">
    <property type="entry name" value="TRAFFICKING PROTEIN PARTICLE COMPLEX SUBUNIT 2"/>
    <property type="match status" value="1"/>
</dbReference>
<feature type="domain" description="Complex 1 LYR protein" evidence="5">
    <location>
        <begin position="6"/>
        <end position="53"/>
    </location>
</feature>
<dbReference type="InterPro" id="IPR008011">
    <property type="entry name" value="Complex1_LYR_dom"/>
</dbReference>
<dbReference type="EMBL" id="JADYXP020000013">
    <property type="protein sequence ID" value="KAL0111305.1"/>
    <property type="molecule type" value="Genomic_DNA"/>
</dbReference>
<dbReference type="Proteomes" id="UP001430953">
    <property type="component" value="Unassembled WGS sequence"/>
</dbReference>
<evidence type="ECO:0000256" key="2">
    <source>
        <dbReference type="ARBA" id="ARBA00006626"/>
    </source>
</evidence>
<keyword evidence="7" id="KW-1185">Reference proteome</keyword>
<proteinExistence type="inferred from homology"/>
<gene>
    <name evidence="6" type="ORF">PUN28_012899</name>
</gene>
<dbReference type="Pfam" id="PF05347">
    <property type="entry name" value="Complex1_LYR"/>
    <property type="match status" value="1"/>
</dbReference>
<reference evidence="6 7" key="1">
    <citation type="submission" date="2023-03" db="EMBL/GenBank/DDBJ databases">
        <title>High recombination rates correlate with genetic variation in Cardiocondyla obscurior ants.</title>
        <authorList>
            <person name="Errbii M."/>
        </authorList>
    </citation>
    <scope>NUCLEOTIDE SEQUENCE [LARGE SCALE GENOMIC DNA]</scope>
    <source>
        <strain evidence="6">Alpha-2009</strain>
        <tissue evidence="6">Whole body</tissue>
    </source>
</reference>
<comment type="caution">
    <text evidence="6">The sequence shown here is derived from an EMBL/GenBank/DDBJ whole genome shotgun (WGS) entry which is preliminary data.</text>
</comment>
<evidence type="ECO:0000313" key="7">
    <source>
        <dbReference type="Proteomes" id="UP001430953"/>
    </source>
</evidence>
<comment type="subcellular location">
    <subcellularLocation>
        <location evidence="1">Cytoplasm</location>
        <location evidence="1">Perinuclear region</location>
    </subcellularLocation>
</comment>
<dbReference type="InterPro" id="IPR045296">
    <property type="entry name" value="Complex1_LYR_ETFRF1_LYRM5"/>
</dbReference>
<protein>
    <recommendedName>
        <fullName evidence="4">Trafficking protein particle complex subunit 2-like protein</fullName>
    </recommendedName>
</protein>
<evidence type="ECO:0000313" key="6">
    <source>
        <dbReference type="EMBL" id="KAL0111305.1"/>
    </source>
</evidence>
<sequence>MSQRGKVIHLYKTLLYMGREYPKGYQYFRTRLKRAFVKNKTETDPEKIDQMINHESRKMAVCVAVIGKDNSPKFIKIYQCADEAAALQFHYKVHTSIDIIEEKLNVGNKTTVDIRDLYLGLLFATEEYKIYGYATNTKIKFVIVLQSSNVSIRDNEIKTTFKKLHAAYSNTVCNPFYIPGDEIKSKSFDASVLEIMSVI</sequence>
<dbReference type="InterPro" id="IPR006722">
    <property type="entry name" value="Sedlin"/>
</dbReference>
<dbReference type="InterPro" id="IPR044760">
    <property type="entry name" value="TRAPPC2L"/>
</dbReference>
<evidence type="ECO:0000256" key="1">
    <source>
        <dbReference type="ARBA" id="ARBA00004556"/>
    </source>
</evidence>
<dbReference type="CDD" id="cd14854">
    <property type="entry name" value="TRAPPC2L"/>
    <property type="match status" value="1"/>
</dbReference>
<dbReference type="AlphaFoldDB" id="A0AAW2F7V6"/>
<organism evidence="6 7">
    <name type="scientific">Cardiocondyla obscurior</name>
    <dbReference type="NCBI Taxonomy" id="286306"/>
    <lineage>
        <taxon>Eukaryota</taxon>
        <taxon>Metazoa</taxon>
        <taxon>Ecdysozoa</taxon>
        <taxon>Arthropoda</taxon>
        <taxon>Hexapoda</taxon>
        <taxon>Insecta</taxon>
        <taxon>Pterygota</taxon>
        <taxon>Neoptera</taxon>
        <taxon>Endopterygota</taxon>
        <taxon>Hymenoptera</taxon>
        <taxon>Apocrita</taxon>
        <taxon>Aculeata</taxon>
        <taxon>Formicoidea</taxon>
        <taxon>Formicidae</taxon>
        <taxon>Myrmicinae</taxon>
        <taxon>Cardiocondyla</taxon>
    </lineage>
</organism>
<evidence type="ECO:0000256" key="3">
    <source>
        <dbReference type="ARBA" id="ARBA00022892"/>
    </source>
</evidence>
<dbReference type="SUPFAM" id="SSF64356">
    <property type="entry name" value="SNARE-like"/>
    <property type="match status" value="1"/>
</dbReference>